<gene>
    <name evidence="1" type="ORF">SGA01_33490</name>
</gene>
<evidence type="ECO:0000313" key="1">
    <source>
        <dbReference type="EMBL" id="GEB57744.1"/>
    </source>
</evidence>
<reference evidence="1 2" key="1">
    <citation type="submission" date="2019-06" db="EMBL/GenBank/DDBJ databases">
        <title>Whole genome shotgun sequence of Streptomyces gardneri NBRC 12865.</title>
        <authorList>
            <person name="Hosoyama A."/>
            <person name="Uohara A."/>
            <person name="Ohji S."/>
            <person name="Ichikawa N."/>
        </authorList>
    </citation>
    <scope>NUCLEOTIDE SEQUENCE [LARGE SCALE GENOMIC DNA]</scope>
    <source>
        <strain evidence="1 2">NBRC 12865</strain>
    </source>
</reference>
<dbReference type="AlphaFoldDB" id="A0A4Y3RK51"/>
<evidence type="ECO:0000313" key="2">
    <source>
        <dbReference type="Proteomes" id="UP000315226"/>
    </source>
</evidence>
<protein>
    <submittedName>
        <fullName evidence="1">Uncharacterized protein</fullName>
    </submittedName>
</protein>
<accession>A0A4Y3RK51</accession>
<dbReference type="Proteomes" id="UP000315226">
    <property type="component" value="Unassembled WGS sequence"/>
</dbReference>
<keyword evidence="2" id="KW-1185">Reference proteome</keyword>
<dbReference type="EMBL" id="BJMN01000020">
    <property type="protein sequence ID" value="GEB57744.1"/>
    <property type="molecule type" value="Genomic_DNA"/>
</dbReference>
<name>A0A4Y3RK51_9ACTN</name>
<comment type="caution">
    <text evidence="1">The sequence shown here is derived from an EMBL/GenBank/DDBJ whole genome shotgun (WGS) entry which is preliminary data.</text>
</comment>
<organism evidence="1 2">
    <name type="scientific">Streptomyces gardneri</name>
    <dbReference type="NCBI Taxonomy" id="66892"/>
    <lineage>
        <taxon>Bacteria</taxon>
        <taxon>Bacillati</taxon>
        <taxon>Actinomycetota</taxon>
        <taxon>Actinomycetes</taxon>
        <taxon>Kitasatosporales</taxon>
        <taxon>Streptomycetaceae</taxon>
        <taxon>Streptomyces</taxon>
    </lineage>
</organism>
<sequence>MATRRDTWGSCGVGATYPRASLARTVTRQGGDEHAYRALTCRGTEVLRYPYSEVLEYLVA</sequence>
<proteinExistence type="predicted"/>